<evidence type="ECO:0000313" key="2">
    <source>
        <dbReference type="Proteomes" id="UP000784294"/>
    </source>
</evidence>
<dbReference type="Proteomes" id="UP000784294">
    <property type="component" value="Unassembled WGS sequence"/>
</dbReference>
<protein>
    <submittedName>
        <fullName evidence="1">Uncharacterized protein</fullName>
    </submittedName>
</protein>
<reference evidence="1" key="1">
    <citation type="submission" date="2018-11" db="EMBL/GenBank/DDBJ databases">
        <authorList>
            <consortium name="Pathogen Informatics"/>
        </authorList>
    </citation>
    <scope>NUCLEOTIDE SEQUENCE</scope>
</reference>
<accession>A0A3S5AI83</accession>
<dbReference type="EMBL" id="CAAALY010067854">
    <property type="protein sequence ID" value="VEL24460.1"/>
    <property type="molecule type" value="Genomic_DNA"/>
</dbReference>
<evidence type="ECO:0000313" key="1">
    <source>
        <dbReference type="EMBL" id="VEL24460.1"/>
    </source>
</evidence>
<sequence>MHLIAHNVPNLHGATLSSQHPESSGLPVATVSRLHDIWLSATTPKQSCRLLATENQQYTKMEHLNWRTKLLSLIYQPYLADLLPRLLASPLTSPYALRTHIGLILLCFASKDEAHFPNAMHQLVAWWSLRLSAPVRLILSREDDLPPVTSPHATLISTPTAIQTVGSSVAPVSVTAILSEAIGRPSIKDSSEEDREIAIQLAIKAAHDIVETWSATPLSLQTVAVLEYLAKVCGLLTYHFLLEFFSSKIVLIL</sequence>
<proteinExistence type="predicted"/>
<name>A0A3S5AI83_9PLAT</name>
<gene>
    <name evidence="1" type="ORF">PXEA_LOCUS17900</name>
</gene>
<dbReference type="AlphaFoldDB" id="A0A3S5AI83"/>
<comment type="caution">
    <text evidence="1">The sequence shown here is derived from an EMBL/GenBank/DDBJ whole genome shotgun (WGS) entry which is preliminary data.</text>
</comment>
<keyword evidence="2" id="KW-1185">Reference proteome</keyword>
<organism evidence="1 2">
    <name type="scientific">Protopolystoma xenopodis</name>
    <dbReference type="NCBI Taxonomy" id="117903"/>
    <lineage>
        <taxon>Eukaryota</taxon>
        <taxon>Metazoa</taxon>
        <taxon>Spiralia</taxon>
        <taxon>Lophotrochozoa</taxon>
        <taxon>Platyhelminthes</taxon>
        <taxon>Monogenea</taxon>
        <taxon>Polyopisthocotylea</taxon>
        <taxon>Polystomatidea</taxon>
        <taxon>Polystomatidae</taxon>
        <taxon>Protopolystoma</taxon>
    </lineage>
</organism>